<evidence type="ECO:0000256" key="11">
    <source>
        <dbReference type="ARBA" id="ARBA00056117"/>
    </source>
</evidence>
<evidence type="ECO:0000313" key="16">
    <source>
        <dbReference type="EMBL" id="KAH8516937.1"/>
    </source>
</evidence>
<protein>
    <recommendedName>
        <fullName evidence="15">Cyclic nucleotide-binding domain-containing protein</fullName>
    </recommendedName>
</protein>
<dbReference type="CDD" id="cd00038">
    <property type="entry name" value="CAP_ED"/>
    <property type="match status" value="1"/>
</dbReference>
<dbReference type="GO" id="GO:0005216">
    <property type="term" value="F:monoatomic ion channel activity"/>
    <property type="evidence" value="ECO:0007669"/>
    <property type="project" value="InterPro"/>
</dbReference>
<feature type="domain" description="Cyclic nucleotide-binding" evidence="15">
    <location>
        <begin position="672"/>
        <end position="801"/>
    </location>
</feature>
<evidence type="ECO:0000256" key="9">
    <source>
        <dbReference type="ARBA" id="ARBA00023286"/>
    </source>
</evidence>
<evidence type="ECO:0000256" key="5">
    <source>
        <dbReference type="ARBA" id="ARBA00022989"/>
    </source>
</evidence>
<evidence type="ECO:0000256" key="4">
    <source>
        <dbReference type="ARBA" id="ARBA00022692"/>
    </source>
</evidence>
<comment type="function">
    <text evidence="11">Cyclic nucleotide-gated channel involved in the establishment of both rhizobial and mycorrhizal associations. Required for full activation of nuclear-localized Ca(2+) oscillations by Nod and Myc factors. Simultaneous activation of the K(+)-permeable channel DMI1 and the Ca(2+) channel CNGC15 can give rise to sustained Ca(2+) oscillations. May function during fertilization in both female and male gametophytic Ca(2+) signaling.</text>
</comment>
<keyword evidence="17" id="KW-1185">Reference proteome</keyword>
<accession>A0A8T2ZHL8</accession>
<feature type="transmembrane region" description="Helical" evidence="14">
    <location>
        <begin position="564"/>
        <end position="586"/>
    </location>
</feature>
<evidence type="ECO:0000256" key="10">
    <source>
        <dbReference type="ARBA" id="ARBA00023303"/>
    </source>
</evidence>
<evidence type="ECO:0000256" key="14">
    <source>
        <dbReference type="SAM" id="Phobius"/>
    </source>
</evidence>
<evidence type="ECO:0000256" key="12">
    <source>
        <dbReference type="ARBA" id="ARBA00064416"/>
    </source>
</evidence>
<dbReference type="AlphaFoldDB" id="A0A8T2ZHL8"/>
<dbReference type="Gene3D" id="1.10.287.630">
    <property type="entry name" value="Helix hairpin bin"/>
    <property type="match status" value="1"/>
</dbReference>
<dbReference type="SMART" id="SM00100">
    <property type="entry name" value="cNMP"/>
    <property type="match status" value="1"/>
</dbReference>
<evidence type="ECO:0000256" key="1">
    <source>
        <dbReference type="ARBA" id="ARBA00004232"/>
    </source>
</evidence>
<proteinExistence type="inferred from homology"/>
<evidence type="ECO:0000259" key="15">
    <source>
        <dbReference type="PROSITE" id="PS50042"/>
    </source>
</evidence>
<dbReference type="InterPro" id="IPR000595">
    <property type="entry name" value="cNMP-bd_dom"/>
</dbReference>
<dbReference type="Pfam" id="PF00520">
    <property type="entry name" value="Ion_trans"/>
    <property type="match status" value="1"/>
</dbReference>
<keyword evidence="5 14" id="KW-1133">Transmembrane helix</keyword>
<dbReference type="Proteomes" id="UP000807159">
    <property type="component" value="Chromosome 2"/>
</dbReference>
<dbReference type="InterPro" id="IPR005821">
    <property type="entry name" value="Ion_trans_dom"/>
</dbReference>
<organism evidence="16 17">
    <name type="scientific">Populus deltoides</name>
    <name type="common">Eastern poplar</name>
    <name type="synonym">Eastern cottonwood</name>
    <dbReference type="NCBI Taxonomy" id="3696"/>
    <lineage>
        <taxon>Eukaryota</taxon>
        <taxon>Viridiplantae</taxon>
        <taxon>Streptophyta</taxon>
        <taxon>Embryophyta</taxon>
        <taxon>Tracheophyta</taxon>
        <taxon>Spermatophyta</taxon>
        <taxon>Magnoliopsida</taxon>
        <taxon>eudicotyledons</taxon>
        <taxon>Gunneridae</taxon>
        <taxon>Pentapetalae</taxon>
        <taxon>rosids</taxon>
        <taxon>fabids</taxon>
        <taxon>Malpighiales</taxon>
        <taxon>Salicaceae</taxon>
        <taxon>Saliceae</taxon>
        <taxon>Populus</taxon>
    </lineage>
</organism>
<comment type="caution">
    <text evidence="16">The sequence shown here is derived from an EMBL/GenBank/DDBJ whole genome shotgun (WGS) entry which is preliminary data.</text>
</comment>
<dbReference type="PANTHER" id="PTHR45651">
    <property type="entry name" value="CYCLIC NUCLEOTIDE-GATED ION CHANNEL 15-RELATED-RELATED"/>
    <property type="match status" value="1"/>
</dbReference>
<keyword evidence="8" id="KW-0539">Nucleus</keyword>
<comment type="subcellular location">
    <subcellularLocation>
        <location evidence="1">Nucleus membrane</location>
        <topology evidence="1">Multi-pass membrane protein</topology>
    </subcellularLocation>
</comment>
<keyword evidence="6" id="KW-0406">Ion transport</keyword>
<dbReference type="Gene3D" id="2.60.120.10">
    <property type="entry name" value="Jelly Rolls"/>
    <property type="match status" value="1"/>
</dbReference>
<keyword evidence="4 14" id="KW-0812">Transmembrane</keyword>
<dbReference type="FunFam" id="2.60.120.10:FF:000024">
    <property type="entry name" value="Cyclic nucleotide-gated ion channel 1"/>
    <property type="match status" value="1"/>
</dbReference>
<dbReference type="GO" id="GO:0031965">
    <property type="term" value="C:nuclear membrane"/>
    <property type="evidence" value="ECO:0007669"/>
    <property type="project" value="UniProtKB-SubCell"/>
</dbReference>
<keyword evidence="9" id="KW-1071">Ligand-gated ion channel</keyword>
<dbReference type="InterPro" id="IPR014710">
    <property type="entry name" value="RmlC-like_jellyroll"/>
</dbReference>
<dbReference type="NCBIfam" id="TIGR01589">
    <property type="entry name" value="A_thal_3526"/>
    <property type="match status" value="1"/>
</dbReference>
<evidence type="ECO:0000256" key="3">
    <source>
        <dbReference type="ARBA" id="ARBA00022448"/>
    </source>
</evidence>
<dbReference type="Pfam" id="PF00027">
    <property type="entry name" value="cNMP_binding"/>
    <property type="match status" value="1"/>
</dbReference>
<keyword evidence="3" id="KW-0813">Transport</keyword>
<name>A0A8T2ZHL8_POPDE</name>
<evidence type="ECO:0000256" key="2">
    <source>
        <dbReference type="ARBA" id="ARBA00010486"/>
    </source>
</evidence>
<evidence type="ECO:0000256" key="8">
    <source>
        <dbReference type="ARBA" id="ARBA00023242"/>
    </source>
</evidence>
<dbReference type="PANTHER" id="PTHR45651:SF94">
    <property type="entry name" value="CYCLIC NUCLEOTIDE-BINDING DOMAIN-CONTAINING PROTEIN"/>
    <property type="match status" value="1"/>
</dbReference>
<feature type="compositionally biased region" description="Low complexity" evidence="13">
    <location>
        <begin position="33"/>
        <end position="44"/>
    </location>
</feature>
<dbReference type="InterPro" id="IPR018490">
    <property type="entry name" value="cNMP-bd_dom_sf"/>
</dbReference>
<dbReference type="EMBL" id="JACEGQ020000002">
    <property type="protein sequence ID" value="KAH8516937.1"/>
    <property type="molecule type" value="Genomic_DNA"/>
</dbReference>
<reference evidence="16" key="1">
    <citation type="journal article" date="2021" name="J. Hered.">
        <title>Genome Assembly of Salicaceae Populus deltoides (Eastern Cottonwood) I-69 Based on Nanopore Sequencing and Hi-C Technologies.</title>
        <authorList>
            <person name="Bai S."/>
            <person name="Wu H."/>
            <person name="Zhang J."/>
            <person name="Pan Z."/>
            <person name="Zhao W."/>
            <person name="Li Z."/>
            <person name="Tong C."/>
        </authorList>
    </citation>
    <scope>NUCLEOTIDE SEQUENCE</scope>
    <source>
        <tissue evidence="16">Leaf</tissue>
    </source>
</reference>
<dbReference type="Pfam" id="PF09713">
    <property type="entry name" value="A_thal_3526"/>
    <property type="match status" value="1"/>
</dbReference>
<comment type="similarity">
    <text evidence="2">Belongs to the cyclic nucleotide-gated cation channel (TC 1.A.1.5) family.</text>
</comment>
<evidence type="ECO:0000256" key="6">
    <source>
        <dbReference type="ARBA" id="ARBA00023065"/>
    </source>
</evidence>
<evidence type="ECO:0000256" key="7">
    <source>
        <dbReference type="ARBA" id="ARBA00023136"/>
    </source>
</evidence>
<dbReference type="InterPro" id="IPR006476">
    <property type="entry name" value="CHP01589_pln"/>
</dbReference>
<sequence>MKTLQSAQEQSSTQVSQDSQSEQQNNHNIEPPVADSGSKSASSNDSRKVSRQDIELVQNLIERCLQLYMNRDEVVKTLLNRARIDPGFTRLVWQKLEEENADFFRAYYIRLKLKKQILLFNYLLEHQYHLMKYPVAPKVPLAPIQNGIHSMPVNNLPMGYPVLQQPPMATPGQPHLDPMGCGVSSCHVVNGVPAPGNFHPIRMNSGNDMVMENSATDTTHVVPPSSTISSLSEMPVSPTSVASSGHFPFTASDMAGMGVDTALDTTFTSDVASSVGLQLGPDGGAGNSRSLDQIQWNFSLSDLTADLSNLGDLGALGNYPGSPFLPSDSEILLDSPENEDIVEEFFVDSVPGPPSQSDEERIGFGSQSESIIVGQSYESQRRQICQDWRSEKSFSSEQGYSIEDGFYARKVKPTFNAVWDNIRKGWEMGSERIGSLKKPLRFYPRGARSIIGAFWYLFSIEREDSCWREVCEDRAGCDSTYWYCGNHRQENYTFLTESCPFIQPDQIQNSSVFNFGIFIDALDSGVVESTYFPRKFFYCFWWGLRNLRFGDICSLGQNLKTSTFIGEILFAIFISIAGLVLFALLIGNMQKYLESTTVRIEEMRVKRRDSEQWMSHRMLPDNLKERIRRHEQYKWQETRGVEERGLIRNLPKDLRRDINRHLCLDLIKKVPIFEKMDEHILDAVCDRLKATLYTKDSYIVREGDPVDEMLFIMRGTLLSVTTNGGRTGFFNAVSLKAGDFCGEGLLTWALDPQSSNLPISTRTVQALSEVEAFALEAEDLKTVASQFRRLHHKDIQHTFRA</sequence>
<feature type="region of interest" description="Disordered" evidence="13">
    <location>
        <begin position="1"/>
        <end position="50"/>
    </location>
</feature>
<dbReference type="SUPFAM" id="SSF81324">
    <property type="entry name" value="Voltage-gated potassium channels"/>
    <property type="match status" value="1"/>
</dbReference>
<comment type="subunit">
    <text evidence="12">Interacts (via N-terminus) with DMI1 (via c-terminus). The Nod factor has no effect on this interaction, implying that the complex is maintained after activation.</text>
</comment>
<dbReference type="SUPFAM" id="SSF51206">
    <property type="entry name" value="cAMP-binding domain-like"/>
    <property type="match status" value="1"/>
</dbReference>
<dbReference type="PROSITE" id="PS50042">
    <property type="entry name" value="CNMP_BINDING_3"/>
    <property type="match status" value="1"/>
</dbReference>
<gene>
    <name evidence="16" type="ORF">H0E87_005047</name>
</gene>
<evidence type="ECO:0000313" key="17">
    <source>
        <dbReference type="Proteomes" id="UP000807159"/>
    </source>
</evidence>
<feature type="region of interest" description="Disordered" evidence="13">
    <location>
        <begin position="217"/>
        <end position="237"/>
    </location>
</feature>
<dbReference type="GO" id="GO:0044325">
    <property type="term" value="F:transmembrane transporter binding"/>
    <property type="evidence" value="ECO:0007669"/>
    <property type="project" value="UniProtKB-ARBA"/>
</dbReference>
<keyword evidence="7 14" id="KW-0472">Membrane</keyword>
<evidence type="ECO:0000256" key="13">
    <source>
        <dbReference type="SAM" id="MobiDB-lite"/>
    </source>
</evidence>
<dbReference type="FunFam" id="1.10.287.630:FF:000003">
    <property type="entry name" value="Cyclic nucleotide-gated ion channel 1"/>
    <property type="match status" value="1"/>
</dbReference>
<feature type="compositionally biased region" description="Low complexity" evidence="13">
    <location>
        <begin position="8"/>
        <end position="24"/>
    </location>
</feature>
<keyword evidence="10" id="KW-0407">Ion channel</keyword>